<dbReference type="OrthoDB" id="2846732at2759"/>
<evidence type="ECO:0000256" key="1">
    <source>
        <dbReference type="ARBA" id="ARBA00022741"/>
    </source>
</evidence>
<evidence type="ECO:0000313" key="4">
    <source>
        <dbReference type="Proteomes" id="UP000623467"/>
    </source>
</evidence>
<dbReference type="GO" id="GO:0005525">
    <property type="term" value="F:GTP binding"/>
    <property type="evidence" value="ECO:0007669"/>
    <property type="project" value="InterPro"/>
</dbReference>
<dbReference type="SUPFAM" id="SSF52540">
    <property type="entry name" value="P-loop containing nucleoside triphosphate hydrolases"/>
    <property type="match status" value="1"/>
</dbReference>
<keyword evidence="4" id="KW-1185">Reference proteome</keyword>
<feature type="domain" description="AIG1-type G" evidence="2">
    <location>
        <begin position="27"/>
        <end position="218"/>
    </location>
</feature>
<evidence type="ECO:0000313" key="3">
    <source>
        <dbReference type="EMBL" id="KAF7351775.1"/>
    </source>
</evidence>
<dbReference type="Proteomes" id="UP000623467">
    <property type="component" value="Unassembled WGS sequence"/>
</dbReference>
<dbReference type="AlphaFoldDB" id="A0A8H7CVG0"/>
<reference evidence="3" key="1">
    <citation type="submission" date="2020-05" db="EMBL/GenBank/DDBJ databases">
        <title>Mycena genomes resolve the evolution of fungal bioluminescence.</title>
        <authorList>
            <person name="Tsai I.J."/>
        </authorList>
    </citation>
    <scope>NUCLEOTIDE SEQUENCE</scope>
    <source>
        <strain evidence="3">160909Yilan</strain>
    </source>
</reference>
<name>A0A8H7CVG0_9AGAR</name>
<organism evidence="3 4">
    <name type="scientific">Mycena sanguinolenta</name>
    <dbReference type="NCBI Taxonomy" id="230812"/>
    <lineage>
        <taxon>Eukaryota</taxon>
        <taxon>Fungi</taxon>
        <taxon>Dikarya</taxon>
        <taxon>Basidiomycota</taxon>
        <taxon>Agaricomycotina</taxon>
        <taxon>Agaricomycetes</taxon>
        <taxon>Agaricomycetidae</taxon>
        <taxon>Agaricales</taxon>
        <taxon>Marasmiineae</taxon>
        <taxon>Mycenaceae</taxon>
        <taxon>Mycena</taxon>
    </lineage>
</organism>
<dbReference type="EMBL" id="JACAZH010000013">
    <property type="protein sequence ID" value="KAF7351775.1"/>
    <property type="molecule type" value="Genomic_DNA"/>
</dbReference>
<proteinExistence type="predicted"/>
<protein>
    <submittedName>
        <fullName evidence="3">p-loop containing nucleoside triphosphate hydrolase protein</fullName>
    </submittedName>
</protein>
<keyword evidence="3" id="KW-0378">Hydrolase</keyword>
<dbReference type="InterPro" id="IPR027417">
    <property type="entry name" value="P-loop_NTPase"/>
</dbReference>
<accession>A0A8H7CVG0</accession>
<gene>
    <name evidence="3" type="ORF">MSAN_01610900</name>
</gene>
<dbReference type="GO" id="GO:0016787">
    <property type="term" value="F:hydrolase activity"/>
    <property type="evidence" value="ECO:0007669"/>
    <property type="project" value="UniProtKB-KW"/>
</dbReference>
<sequence length="401" mass="43198">MTTSVQSTNPVVHTLDNIQNICDQDVIFLLGKTRAGKSTFINDTLGERVLDSTASMTSDTVAISYVQVSFDDNRLVNLVDTIGFGGSYLEHTRPDLAARYVSILHSSEKEATIKAFLYLIDITDAAGLDQENQKNLDFLAALVGEEVFSSVVFVTTKWGSPADEDTREVQEERHSQWERILLDSFPGSRLVRLDDQTSRRSAKKLEANPALAEAEKVRYRANTLNVIRLALERPATRPTQLEQEVNGPEGANMTIGDTSLGQVVKMQVQQQAASLAASGQADAANALLGYEADIARLRVDDLKLAEKAREAGARVLSLCPSLGAELGELFYRYGKVAMEVVSAVAPRARRAAIMETFNNGVERTVQMATHGAQQSGIVGGVLAAAAGAAATVLTSVKAASP</sequence>
<dbReference type="Pfam" id="PF04548">
    <property type="entry name" value="AIG1"/>
    <property type="match status" value="1"/>
</dbReference>
<evidence type="ECO:0000259" key="2">
    <source>
        <dbReference type="Pfam" id="PF04548"/>
    </source>
</evidence>
<dbReference type="Gene3D" id="3.40.50.300">
    <property type="entry name" value="P-loop containing nucleotide triphosphate hydrolases"/>
    <property type="match status" value="1"/>
</dbReference>
<dbReference type="InterPro" id="IPR006703">
    <property type="entry name" value="G_AIG1"/>
</dbReference>
<comment type="caution">
    <text evidence="3">The sequence shown here is derived from an EMBL/GenBank/DDBJ whole genome shotgun (WGS) entry which is preliminary data.</text>
</comment>
<keyword evidence="1" id="KW-0547">Nucleotide-binding</keyword>